<evidence type="ECO:0000313" key="2">
    <source>
        <dbReference type="Proteomes" id="UP001156905"/>
    </source>
</evidence>
<proteinExistence type="predicted"/>
<evidence type="ECO:0000313" key="1">
    <source>
        <dbReference type="EMBL" id="GLR87964.1"/>
    </source>
</evidence>
<dbReference type="EMBL" id="BSOW01000016">
    <property type="protein sequence ID" value="GLR87964.1"/>
    <property type="molecule type" value="Genomic_DNA"/>
</dbReference>
<accession>A0ABQ6B3D8</accession>
<keyword evidence="2" id="KW-1185">Reference proteome</keyword>
<organism evidence="1 2">
    <name type="scientific">Bradyrhizobium iriomotense</name>
    <dbReference type="NCBI Taxonomy" id="441950"/>
    <lineage>
        <taxon>Bacteria</taxon>
        <taxon>Pseudomonadati</taxon>
        <taxon>Pseudomonadota</taxon>
        <taxon>Alphaproteobacteria</taxon>
        <taxon>Hyphomicrobiales</taxon>
        <taxon>Nitrobacteraceae</taxon>
        <taxon>Bradyrhizobium</taxon>
    </lineage>
</organism>
<dbReference type="Proteomes" id="UP001156905">
    <property type="component" value="Unassembled WGS sequence"/>
</dbReference>
<name>A0ABQ6B3D8_9BRAD</name>
<gene>
    <name evidence="1" type="ORF">GCM10007857_46760</name>
</gene>
<sequence>MRITCSATLSASRSKASPGSFTASLDLRIGADASPQCGQLPPQAQTARIKSGCACTAARAMAGG</sequence>
<reference evidence="2" key="1">
    <citation type="journal article" date="2019" name="Int. J. Syst. Evol. Microbiol.">
        <title>The Global Catalogue of Microorganisms (GCM) 10K type strain sequencing project: providing services to taxonomists for standard genome sequencing and annotation.</title>
        <authorList>
            <consortium name="The Broad Institute Genomics Platform"/>
            <consortium name="The Broad Institute Genome Sequencing Center for Infectious Disease"/>
            <person name="Wu L."/>
            <person name="Ma J."/>
        </authorList>
    </citation>
    <scope>NUCLEOTIDE SEQUENCE [LARGE SCALE GENOMIC DNA]</scope>
    <source>
        <strain evidence="2">NBRC 102520</strain>
    </source>
</reference>
<protein>
    <submittedName>
        <fullName evidence="1">Uncharacterized protein</fullName>
    </submittedName>
</protein>
<comment type="caution">
    <text evidence="1">The sequence shown here is derived from an EMBL/GenBank/DDBJ whole genome shotgun (WGS) entry which is preliminary data.</text>
</comment>